<dbReference type="Proteomes" id="UP000241829">
    <property type="component" value="Chromosome"/>
</dbReference>
<keyword evidence="5" id="KW-0963">Cytoplasm</keyword>
<organism evidence="7 8">
    <name type="scientific">Pulveribacter suum</name>
    <dbReference type="NCBI Taxonomy" id="2116657"/>
    <lineage>
        <taxon>Bacteria</taxon>
        <taxon>Pseudomonadati</taxon>
        <taxon>Pseudomonadota</taxon>
        <taxon>Betaproteobacteria</taxon>
        <taxon>Burkholderiales</taxon>
        <taxon>Comamonadaceae</taxon>
        <taxon>Pulveribacter</taxon>
    </lineage>
</organism>
<dbReference type="NCBIfam" id="TIGR00152">
    <property type="entry name" value="dephospho-CoA kinase"/>
    <property type="match status" value="1"/>
</dbReference>
<name>A0A2P1NQ05_9BURK</name>
<keyword evidence="5 7" id="KW-0418">Kinase</keyword>
<evidence type="ECO:0000256" key="5">
    <source>
        <dbReference type="HAMAP-Rule" id="MF_00376"/>
    </source>
</evidence>
<dbReference type="GO" id="GO:0004140">
    <property type="term" value="F:dephospho-CoA kinase activity"/>
    <property type="evidence" value="ECO:0007669"/>
    <property type="project" value="UniProtKB-UniRule"/>
</dbReference>
<keyword evidence="4 5" id="KW-0173">Coenzyme A biosynthesis</keyword>
<keyword evidence="2 5" id="KW-0547">Nucleotide-binding</keyword>
<dbReference type="PROSITE" id="PS51219">
    <property type="entry name" value="DPCK"/>
    <property type="match status" value="1"/>
</dbReference>
<dbReference type="PANTHER" id="PTHR10695">
    <property type="entry name" value="DEPHOSPHO-COA KINASE-RELATED"/>
    <property type="match status" value="1"/>
</dbReference>
<dbReference type="Pfam" id="PF01121">
    <property type="entry name" value="CoaE"/>
    <property type="match status" value="1"/>
</dbReference>
<dbReference type="InterPro" id="IPR027417">
    <property type="entry name" value="P-loop_NTPase"/>
</dbReference>
<feature type="binding site" evidence="5">
    <location>
        <begin position="10"/>
        <end position="15"/>
    </location>
    <ligand>
        <name>ATP</name>
        <dbReference type="ChEBI" id="CHEBI:30616"/>
    </ligand>
</feature>
<keyword evidence="5" id="KW-0808">Transferase</keyword>
<evidence type="ECO:0000256" key="1">
    <source>
        <dbReference type="ARBA" id="ARBA00009018"/>
    </source>
</evidence>
<dbReference type="CDD" id="cd02022">
    <property type="entry name" value="DPCK"/>
    <property type="match status" value="1"/>
</dbReference>
<protein>
    <recommendedName>
        <fullName evidence="5 6">Dephospho-CoA kinase</fullName>
        <ecNumber evidence="5 6">2.7.1.24</ecNumber>
    </recommendedName>
    <alternativeName>
        <fullName evidence="5">Dephosphocoenzyme A kinase</fullName>
    </alternativeName>
</protein>
<evidence type="ECO:0000256" key="2">
    <source>
        <dbReference type="ARBA" id="ARBA00022741"/>
    </source>
</evidence>
<dbReference type="OrthoDB" id="9812943at2"/>
<reference evidence="8" key="1">
    <citation type="submission" date="2018-03" db="EMBL/GenBank/DDBJ databases">
        <title>Genome sequencing of Melaminivora sp. strain SC2-7.</title>
        <authorList>
            <person name="Kim S.-J."/>
            <person name="Heo J."/>
            <person name="Ahn J.-H."/>
            <person name="Kwon S.-W."/>
        </authorList>
    </citation>
    <scope>NUCLEOTIDE SEQUENCE [LARGE SCALE GENOMIC DNA]</scope>
    <source>
        <strain evidence="8">SC2-7</strain>
    </source>
</reference>
<dbReference type="AlphaFoldDB" id="A0A2P1NQ05"/>
<comment type="subcellular location">
    <subcellularLocation>
        <location evidence="5">Cytoplasm</location>
    </subcellularLocation>
</comment>
<dbReference type="EC" id="2.7.1.24" evidence="5 6"/>
<dbReference type="GO" id="GO:0005524">
    <property type="term" value="F:ATP binding"/>
    <property type="evidence" value="ECO:0007669"/>
    <property type="project" value="UniProtKB-UniRule"/>
</dbReference>
<dbReference type="InterPro" id="IPR001977">
    <property type="entry name" value="Depp_CoAkinase"/>
</dbReference>
<keyword evidence="8" id="KW-1185">Reference proteome</keyword>
<dbReference type="UniPathway" id="UPA00241">
    <property type="reaction ID" value="UER00356"/>
</dbReference>
<sequence>MRLGVTGGIGSGKSTFAAMLHRCGAALVDADQLARATTESGGSAIDAIREQFGEGFINASGAMDRDRMRALAFSEPQARERLQAIIHPLVGLAIVQAQQQAEAAGHRVVALDIPLLTESPRWPRQLDAVLVVDCREETQIERVRLRSGLDEAAVRAIMATQSSRATRRAAADWVVFNEGLGLPELLAVARQISASLGL</sequence>
<dbReference type="KEGG" id="melm:C7H73_13850"/>
<dbReference type="HAMAP" id="MF_00376">
    <property type="entry name" value="Dephospho_CoA_kinase"/>
    <property type="match status" value="1"/>
</dbReference>
<comment type="pathway">
    <text evidence="5">Cofactor biosynthesis; coenzyme A biosynthesis; CoA from (R)-pantothenate: step 5/5.</text>
</comment>
<accession>A0A2P1NQ05</accession>
<evidence type="ECO:0000313" key="7">
    <source>
        <dbReference type="EMBL" id="AVP59139.1"/>
    </source>
</evidence>
<comment type="similarity">
    <text evidence="1 5">Belongs to the CoaE family.</text>
</comment>
<evidence type="ECO:0000313" key="8">
    <source>
        <dbReference type="Proteomes" id="UP000241829"/>
    </source>
</evidence>
<dbReference type="PANTHER" id="PTHR10695:SF46">
    <property type="entry name" value="BIFUNCTIONAL COENZYME A SYNTHASE-RELATED"/>
    <property type="match status" value="1"/>
</dbReference>
<dbReference type="Gene3D" id="3.40.50.300">
    <property type="entry name" value="P-loop containing nucleotide triphosphate hydrolases"/>
    <property type="match status" value="1"/>
</dbReference>
<dbReference type="GO" id="GO:0005737">
    <property type="term" value="C:cytoplasm"/>
    <property type="evidence" value="ECO:0007669"/>
    <property type="project" value="UniProtKB-SubCell"/>
</dbReference>
<dbReference type="SUPFAM" id="SSF52540">
    <property type="entry name" value="P-loop containing nucleoside triphosphate hydrolases"/>
    <property type="match status" value="1"/>
</dbReference>
<evidence type="ECO:0000256" key="6">
    <source>
        <dbReference type="NCBIfam" id="TIGR00152"/>
    </source>
</evidence>
<keyword evidence="3 5" id="KW-0067">ATP-binding</keyword>
<gene>
    <name evidence="5" type="primary">coaE</name>
    <name evidence="7" type="ORF">C7H73_13850</name>
</gene>
<dbReference type="GO" id="GO:0015937">
    <property type="term" value="P:coenzyme A biosynthetic process"/>
    <property type="evidence" value="ECO:0007669"/>
    <property type="project" value="UniProtKB-UniRule"/>
</dbReference>
<comment type="function">
    <text evidence="5">Catalyzes the phosphorylation of the 3'-hydroxyl group of dephosphocoenzyme A to form coenzyme A.</text>
</comment>
<proteinExistence type="inferred from homology"/>
<comment type="catalytic activity">
    <reaction evidence="5">
        <text>3'-dephospho-CoA + ATP = ADP + CoA + H(+)</text>
        <dbReference type="Rhea" id="RHEA:18245"/>
        <dbReference type="ChEBI" id="CHEBI:15378"/>
        <dbReference type="ChEBI" id="CHEBI:30616"/>
        <dbReference type="ChEBI" id="CHEBI:57287"/>
        <dbReference type="ChEBI" id="CHEBI:57328"/>
        <dbReference type="ChEBI" id="CHEBI:456216"/>
        <dbReference type="EC" id="2.7.1.24"/>
    </reaction>
</comment>
<dbReference type="EMBL" id="CP027792">
    <property type="protein sequence ID" value="AVP59139.1"/>
    <property type="molecule type" value="Genomic_DNA"/>
</dbReference>
<evidence type="ECO:0000256" key="3">
    <source>
        <dbReference type="ARBA" id="ARBA00022840"/>
    </source>
</evidence>
<evidence type="ECO:0000256" key="4">
    <source>
        <dbReference type="ARBA" id="ARBA00022993"/>
    </source>
</evidence>